<name>A0A832RVU4_9EURY</name>
<dbReference type="Proteomes" id="UP000600363">
    <property type="component" value="Unassembled WGS sequence"/>
</dbReference>
<evidence type="ECO:0000313" key="1">
    <source>
        <dbReference type="EMBL" id="HIH70402.1"/>
    </source>
</evidence>
<accession>A0A832RVU4</accession>
<organism evidence="1 2">
    <name type="scientific">Methermicoccus shengliensis</name>
    <dbReference type="NCBI Taxonomy" id="660064"/>
    <lineage>
        <taxon>Archaea</taxon>
        <taxon>Methanobacteriati</taxon>
        <taxon>Methanobacteriota</taxon>
        <taxon>Stenosarchaea group</taxon>
        <taxon>Methanomicrobia</taxon>
        <taxon>Methanosarcinales</taxon>
        <taxon>Methermicoccaceae</taxon>
        <taxon>Methermicoccus</taxon>
    </lineage>
</organism>
<evidence type="ECO:0000313" key="2">
    <source>
        <dbReference type="Proteomes" id="UP000600363"/>
    </source>
</evidence>
<dbReference type="RefSeq" id="WP_157203120.1">
    <property type="nucleotide sequence ID" value="NZ_DUIH01000023.1"/>
</dbReference>
<sequence length="57" mass="6312">MDGMIEGDEIHAVLDAYGLELVGSHPALDVCDGVVEEVYNRGVPEEQREDVREVLQD</sequence>
<reference evidence="1" key="1">
    <citation type="journal article" date="2020" name="bioRxiv">
        <title>A rank-normalized archaeal taxonomy based on genome phylogeny resolves widespread incomplete and uneven classifications.</title>
        <authorList>
            <person name="Rinke C."/>
            <person name="Chuvochina M."/>
            <person name="Mussig A.J."/>
            <person name="Chaumeil P.-A."/>
            <person name="Waite D.W."/>
            <person name="Whitman W.B."/>
            <person name="Parks D.H."/>
            <person name="Hugenholtz P."/>
        </authorList>
    </citation>
    <scope>NUCLEOTIDE SEQUENCE</scope>
    <source>
        <strain evidence="1">UBA12518</strain>
    </source>
</reference>
<protein>
    <submittedName>
        <fullName evidence="1">Uncharacterized protein</fullName>
    </submittedName>
</protein>
<comment type="caution">
    <text evidence="1">The sequence shown here is derived from an EMBL/GenBank/DDBJ whole genome shotgun (WGS) entry which is preliminary data.</text>
</comment>
<gene>
    <name evidence="1" type="ORF">HA299_07355</name>
</gene>
<dbReference type="EMBL" id="DUIH01000023">
    <property type="protein sequence ID" value="HIH70402.1"/>
    <property type="molecule type" value="Genomic_DNA"/>
</dbReference>
<dbReference type="AlphaFoldDB" id="A0A832RVU4"/>
<proteinExistence type="predicted"/>